<evidence type="ECO:0000259" key="3">
    <source>
        <dbReference type="Pfam" id="PF07995"/>
    </source>
</evidence>
<dbReference type="OrthoDB" id="9770043at2"/>
<dbReference type="Proteomes" id="UP000321595">
    <property type="component" value="Chromosome"/>
</dbReference>
<dbReference type="Pfam" id="PF07995">
    <property type="entry name" value="GSDH"/>
    <property type="match status" value="1"/>
</dbReference>
<feature type="compositionally biased region" description="Low complexity" evidence="1">
    <location>
        <begin position="20"/>
        <end position="33"/>
    </location>
</feature>
<protein>
    <recommendedName>
        <fullName evidence="3">Glucose/Sorbosone dehydrogenase domain-containing protein</fullName>
    </recommendedName>
</protein>
<evidence type="ECO:0000313" key="5">
    <source>
        <dbReference type="Proteomes" id="UP000321595"/>
    </source>
</evidence>
<gene>
    <name evidence="4" type="ORF">FRD01_17660</name>
</gene>
<dbReference type="KEGG" id="bbae:FRD01_17660"/>
<evidence type="ECO:0000256" key="2">
    <source>
        <dbReference type="SAM" id="SignalP"/>
    </source>
</evidence>
<feature type="compositionally biased region" description="Polar residues" evidence="1">
    <location>
        <begin position="66"/>
        <end position="79"/>
    </location>
</feature>
<dbReference type="SUPFAM" id="SSF50952">
    <property type="entry name" value="Soluble quinoprotein glucose dehydrogenase"/>
    <property type="match status" value="1"/>
</dbReference>
<dbReference type="AlphaFoldDB" id="A0A5B8XT03"/>
<feature type="signal peptide" evidence="2">
    <location>
        <begin position="1"/>
        <end position="18"/>
    </location>
</feature>
<dbReference type="PANTHER" id="PTHR19328:SF75">
    <property type="entry name" value="ALDOSE SUGAR DEHYDROGENASE YLII"/>
    <property type="match status" value="1"/>
</dbReference>
<feature type="chain" id="PRO_5023093066" description="Glucose/Sorbosone dehydrogenase domain-containing protein" evidence="2">
    <location>
        <begin position="19"/>
        <end position="737"/>
    </location>
</feature>
<evidence type="ECO:0000256" key="1">
    <source>
        <dbReference type="SAM" id="MobiDB-lite"/>
    </source>
</evidence>
<dbReference type="EMBL" id="CP042467">
    <property type="protein sequence ID" value="QED29032.1"/>
    <property type="molecule type" value="Genomic_DNA"/>
</dbReference>
<dbReference type="InterPro" id="IPR012938">
    <property type="entry name" value="Glc/Sorbosone_DH"/>
</dbReference>
<evidence type="ECO:0000313" key="4">
    <source>
        <dbReference type="EMBL" id="QED29032.1"/>
    </source>
</evidence>
<keyword evidence="2" id="KW-0732">Signal</keyword>
<dbReference type="PANTHER" id="PTHR19328">
    <property type="entry name" value="HEDGEHOG-INTERACTING PROTEIN"/>
    <property type="match status" value="1"/>
</dbReference>
<feature type="compositionally biased region" description="Acidic residues" evidence="1">
    <location>
        <begin position="47"/>
        <end position="57"/>
    </location>
</feature>
<accession>A0A5B8XT03</accession>
<feature type="domain" description="Glucose/Sorbosone dehydrogenase" evidence="3">
    <location>
        <begin position="95"/>
        <end position="421"/>
    </location>
</feature>
<feature type="region of interest" description="Disordered" evidence="1">
    <location>
        <begin position="17"/>
        <end position="79"/>
    </location>
</feature>
<organism evidence="4 5">
    <name type="scientific">Microvenator marinus</name>
    <dbReference type="NCBI Taxonomy" id="2600177"/>
    <lineage>
        <taxon>Bacteria</taxon>
        <taxon>Deltaproteobacteria</taxon>
        <taxon>Bradymonadales</taxon>
        <taxon>Microvenatoraceae</taxon>
        <taxon>Microvenator</taxon>
    </lineage>
</organism>
<name>A0A5B8XT03_9DELT</name>
<dbReference type="Gene3D" id="2.120.10.30">
    <property type="entry name" value="TolB, C-terminal domain"/>
    <property type="match status" value="1"/>
</dbReference>
<sequence length="737" mass="80359">MKKLLLLTLVLASCSDDAPVVSNNSNNTSNQTVAPNNTTGPNNPQDMGEDQGPEPEPAEFGLDQRPPNTTCVAPARPTSTTGLELERAFSSLSFNQPLAMKQAPGSDTHWYLLEQPGRIMRFENRADVSESDVFIDHRSEVIDGGERGMLGFAFHPGWPQEARVFISYTANINGNLHSIISEFSANQDLASLDPASERRILEVRQPYSNHNGGQIDFGPDGYLYISLGDGGSGGDPDGNGQNIETMLGSILRIDVDGAEPYGVPSDNPFVGQDGADEIFAWGLRNVWRFSFDRETGTLWAGDVGQNAHEEISIIELGGNYGWNRKEGFECFGGSPCDGNYIDPVVDYPHSQGRSVTGGYVYRGTDIPALVGTYLFGDYVSGRIWRVVYDTDGQAGIEEVIGTGFNVSSFAEANNGELFVLNYGGTIHRVQAADQTGEDNFPRTLSATGCANPEDPTEPAAGLIPYRPQAEFWSDGADKFRWMALPEGQNISIGPDGDFDFPNGTVLVKSFELDGKLIETRLFVRHDDGEWAGYSYEWRDDQSDADLLLAGKTKEFGAQTWIYPSRSDCMVCHTAAAGRSLGLELGQLDHAGYYASTNRLANQVNTLENIGLLSNARDTEFTRLVDPQGEATLDERAQSYMHTNCAGCHRSDATLRTTFDLRAGLDLSERGLCDGPVYNTLDIPDAALLAPGSVERSLIYQRTATRGVHRMPPIGSTLVDEDGVSLLSEWIQSLQNCN</sequence>
<keyword evidence="5" id="KW-1185">Reference proteome</keyword>
<dbReference type="RefSeq" id="WP_146961985.1">
    <property type="nucleotide sequence ID" value="NZ_CP042467.1"/>
</dbReference>
<dbReference type="InterPro" id="IPR011042">
    <property type="entry name" value="6-blade_b-propeller_TolB-like"/>
</dbReference>
<proteinExistence type="predicted"/>
<dbReference type="InterPro" id="IPR011041">
    <property type="entry name" value="Quinoprot_gluc/sorb_DH_b-prop"/>
</dbReference>
<feature type="compositionally biased region" description="Polar residues" evidence="1">
    <location>
        <begin position="34"/>
        <end position="45"/>
    </location>
</feature>
<reference evidence="4 5" key="1">
    <citation type="submission" date="2019-08" db="EMBL/GenBank/DDBJ databases">
        <authorList>
            <person name="Liang Q."/>
        </authorList>
    </citation>
    <scope>NUCLEOTIDE SEQUENCE [LARGE SCALE GENOMIC DNA]</scope>
    <source>
        <strain evidence="4 5">V1718</strain>
    </source>
</reference>